<organism evidence="4 5">
    <name type="scientific">Paractinoplanes bogorensis</name>
    <dbReference type="NCBI Taxonomy" id="1610840"/>
    <lineage>
        <taxon>Bacteria</taxon>
        <taxon>Bacillati</taxon>
        <taxon>Actinomycetota</taxon>
        <taxon>Actinomycetes</taxon>
        <taxon>Micromonosporales</taxon>
        <taxon>Micromonosporaceae</taxon>
        <taxon>Paractinoplanes</taxon>
    </lineage>
</organism>
<feature type="chain" id="PRO_5046071960" description="WD40 repeat protein" evidence="3">
    <location>
        <begin position="25"/>
        <end position="291"/>
    </location>
</feature>
<accession>A0ABS5Z103</accession>
<evidence type="ECO:0008006" key="6">
    <source>
        <dbReference type="Google" id="ProtNLM"/>
    </source>
</evidence>
<proteinExistence type="inferred from homology"/>
<sequence>MRLLSKVAAAVLLLVTMPGTAAHAAGPVPGGRLLYLQFDGSTGDQGRLLSSKLDGSGLVDYQRAMSLYSYPDYSPDGRQIAYVESYEFHAMSAGGTGDRVLVGAPCGPAWPRWSPDGKWIAAESCGDIWKVSSRGYESGWADVTGAYDYNDLTVSWAPGSKRFAVGTYPGVQIFRADGSSQRTLTDLADAYRVAWNPDGVTLAVEAHNDLWLVDTVTGRARQVTDTPDVVEFAPLWSPDGRWLVYGRGPGEFNPDFPGYSTAPEIWMMNRTGKGQHDTGLDGVPTSWRKRA</sequence>
<dbReference type="RefSeq" id="WP_215793912.1">
    <property type="nucleotide sequence ID" value="NZ_JAHKKG010000014.1"/>
</dbReference>
<reference evidence="4 5" key="1">
    <citation type="submission" date="2021-06" db="EMBL/GenBank/DDBJ databases">
        <title>Actinoplanes lichenicola sp. nov., and Actinoplanes ovalisporus sp. nov., isolated from lichen in Thailand.</title>
        <authorList>
            <person name="Saeng-In P."/>
            <person name="Kanchanasin P."/>
            <person name="Yuki M."/>
            <person name="Kudo T."/>
            <person name="Ohkuma M."/>
            <person name="Phongsopitanun W."/>
            <person name="Tanasupawat S."/>
        </authorList>
    </citation>
    <scope>NUCLEOTIDE SEQUENCE [LARGE SCALE GENOMIC DNA]</scope>
    <source>
        <strain evidence="4 5">NBRC 110975</strain>
    </source>
</reference>
<keyword evidence="5" id="KW-1185">Reference proteome</keyword>
<keyword evidence="3" id="KW-0732">Signal</keyword>
<name>A0ABS5Z103_9ACTN</name>
<comment type="caution">
    <text evidence="4">The sequence shown here is derived from an EMBL/GenBank/DDBJ whole genome shotgun (WGS) entry which is preliminary data.</text>
</comment>
<evidence type="ECO:0000256" key="2">
    <source>
        <dbReference type="SAM" id="MobiDB-lite"/>
    </source>
</evidence>
<dbReference type="Gene3D" id="2.120.10.60">
    <property type="entry name" value="Tricorn protease N-terminal domain"/>
    <property type="match status" value="1"/>
</dbReference>
<dbReference type="Pfam" id="PF07676">
    <property type="entry name" value="PD40"/>
    <property type="match status" value="2"/>
</dbReference>
<dbReference type="SUPFAM" id="SSF69304">
    <property type="entry name" value="Tricorn protease N-terminal domain"/>
    <property type="match status" value="1"/>
</dbReference>
<dbReference type="InterPro" id="IPR011042">
    <property type="entry name" value="6-blade_b-propeller_TolB-like"/>
</dbReference>
<dbReference type="PANTHER" id="PTHR36842:SF1">
    <property type="entry name" value="PROTEIN TOLB"/>
    <property type="match status" value="1"/>
</dbReference>
<feature type="signal peptide" evidence="3">
    <location>
        <begin position="1"/>
        <end position="24"/>
    </location>
</feature>
<protein>
    <recommendedName>
        <fullName evidence="6">WD40 repeat protein</fullName>
    </recommendedName>
</protein>
<comment type="similarity">
    <text evidence="1">Belongs to the TolB family.</text>
</comment>
<evidence type="ECO:0000256" key="3">
    <source>
        <dbReference type="SAM" id="SignalP"/>
    </source>
</evidence>
<evidence type="ECO:0000313" key="5">
    <source>
        <dbReference type="Proteomes" id="UP001519654"/>
    </source>
</evidence>
<feature type="region of interest" description="Disordered" evidence="2">
    <location>
        <begin position="272"/>
        <end position="291"/>
    </location>
</feature>
<dbReference type="Gene3D" id="2.120.10.30">
    <property type="entry name" value="TolB, C-terminal domain"/>
    <property type="match status" value="1"/>
</dbReference>
<dbReference type="EMBL" id="JAHKKG010000014">
    <property type="protein sequence ID" value="MBU2669371.1"/>
    <property type="molecule type" value="Genomic_DNA"/>
</dbReference>
<dbReference type="InterPro" id="IPR011659">
    <property type="entry name" value="WD40"/>
</dbReference>
<dbReference type="Proteomes" id="UP001519654">
    <property type="component" value="Unassembled WGS sequence"/>
</dbReference>
<gene>
    <name evidence="4" type="ORF">KOI35_38250</name>
</gene>
<evidence type="ECO:0000256" key="1">
    <source>
        <dbReference type="ARBA" id="ARBA00009820"/>
    </source>
</evidence>
<dbReference type="PANTHER" id="PTHR36842">
    <property type="entry name" value="PROTEIN TOLB HOMOLOG"/>
    <property type="match status" value="1"/>
</dbReference>
<evidence type="ECO:0000313" key="4">
    <source>
        <dbReference type="EMBL" id="MBU2669371.1"/>
    </source>
</evidence>